<evidence type="ECO:0000313" key="2">
    <source>
        <dbReference type="EMBL" id="BAY84548.1"/>
    </source>
</evidence>
<sequence>MFVFPRLTEIEAQIKALQAEAEKVREISNIGDAALNAIANAHTQLQDLSLSEEELIIWQNKVIDATGIFKPVNSQSTIEKENVELKQEIQNLKVRLEEFSKIDEVEKLQEQLKEERTRYADKIEEISNKFLALEQENKILKNLVEETIVNPDIEKLRSEKENLANSLHEYKCKYLDAYGDIKLLKTRLGEGDEQSQEQHPKIEKVFDITPTKSKNFKVGDLVQILGELHQGQVGRIVNIEFSLFKVAIPVGTFAFEAKDLALVVEEADEDNKQSSESPKVEEINTGEPTTCNEQEIEEFLKGLVKSKKARANLTWESIRKVARRDANFFRIIQLMRKTAKQSELFSELHNTRFADLLVKHIESTGDRSDFDWIPNRLKKQVESRIINAPEQLTMLIA</sequence>
<dbReference type="OrthoDB" id="522605at2"/>
<organism evidence="2 3">
    <name type="scientific">Calothrix parasitica NIES-267</name>
    <dbReference type="NCBI Taxonomy" id="1973488"/>
    <lineage>
        <taxon>Bacteria</taxon>
        <taxon>Bacillati</taxon>
        <taxon>Cyanobacteriota</taxon>
        <taxon>Cyanophyceae</taxon>
        <taxon>Nostocales</taxon>
        <taxon>Calotrichaceae</taxon>
        <taxon>Calothrix</taxon>
    </lineage>
</organism>
<evidence type="ECO:0000256" key="1">
    <source>
        <dbReference type="SAM" id="Coils"/>
    </source>
</evidence>
<keyword evidence="1" id="KW-0175">Coiled coil</keyword>
<evidence type="ECO:0008006" key="4">
    <source>
        <dbReference type="Google" id="ProtNLM"/>
    </source>
</evidence>
<reference evidence="2 3" key="1">
    <citation type="submission" date="2017-06" db="EMBL/GenBank/DDBJ databases">
        <title>Genome sequencing of cyanobaciteial culture collection at National Institute for Environmental Studies (NIES).</title>
        <authorList>
            <person name="Hirose Y."/>
            <person name="Shimura Y."/>
            <person name="Fujisawa T."/>
            <person name="Nakamura Y."/>
            <person name="Kawachi M."/>
        </authorList>
    </citation>
    <scope>NUCLEOTIDE SEQUENCE [LARGE SCALE GENOMIC DNA]</scope>
    <source>
        <strain evidence="2 3">NIES-267</strain>
    </source>
</reference>
<dbReference type="AlphaFoldDB" id="A0A1Z4LU06"/>
<evidence type="ECO:0000313" key="3">
    <source>
        <dbReference type="Proteomes" id="UP000218418"/>
    </source>
</evidence>
<dbReference type="EMBL" id="AP018227">
    <property type="protein sequence ID" value="BAY84548.1"/>
    <property type="molecule type" value="Genomic_DNA"/>
</dbReference>
<name>A0A1Z4LU06_9CYAN</name>
<gene>
    <name evidence="2" type="ORF">NIES267_40440</name>
</gene>
<protein>
    <recommendedName>
        <fullName evidence="4">KOW domain-containing protein</fullName>
    </recommendedName>
</protein>
<feature type="coiled-coil region" evidence="1">
    <location>
        <begin position="75"/>
        <end position="173"/>
    </location>
</feature>
<dbReference type="Proteomes" id="UP000218418">
    <property type="component" value="Chromosome"/>
</dbReference>
<accession>A0A1Z4LU06</accession>
<keyword evidence="3" id="KW-1185">Reference proteome</keyword>
<proteinExistence type="predicted"/>